<comment type="caution">
    <text evidence="4">The sequence shown here is derived from an EMBL/GenBank/DDBJ whole genome shotgun (WGS) entry which is preliminary data.</text>
</comment>
<reference evidence="5" key="1">
    <citation type="submission" date="2017-09" db="EMBL/GenBank/DDBJ databases">
        <title>Depth-based differentiation of microbial function through sediment-hosted aquifers and enrichment of novel symbionts in the deep terrestrial subsurface.</title>
        <authorList>
            <person name="Probst A.J."/>
            <person name="Ladd B."/>
            <person name="Jarett J.K."/>
            <person name="Geller-Mcgrath D.E."/>
            <person name="Sieber C.M.K."/>
            <person name="Emerson J.B."/>
            <person name="Anantharaman K."/>
            <person name="Thomas B.C."/>
            <person name="Malmstrom R."/>
            <person name="Stieglmeier M."/>
            <person name="Klingl A."/>
            <person name="Woyke T."/>
            <person name="Ryan C.M."/>
            <person name="Banfield J.F."/>
        </authorList>
    </citation>
    <scope>NUCLEOTIDE SEQUENCE [LARGE SCALE GENOMIC DNA]</scope>
</reference>
<feature type="domain" description="Smf/DprA SLOG" evidence="2">
    <location>
        <begin position="80"/>
        <end position="289"/>
    </location>
</feature>
<gene>
    <name evidence="4" type="primary">dprA</name>
    <name evidence="4" type="ORF">COT78_01110</name>
</gene>
<dbReference type="Gene3D" id="3.40.50.450">
    <property type="match status" value="1"/>
</dbReference>
<dbReference type="InterPro" id="IPR036388">
    <property type="entry name" value="WH-like_DNA-bd_sf"/>
</dbReference>
<dbReference type="Gene3D" id="1.10.10.10">
    <property type="entry name" value="Winged helix-like DNA-binding domain superfamily/Winged helix DNA-binding domain"/>
    <property type="match status" value="1"/>
</dbReference>
<name>A0A2H0W6V6_9BACT</name>
<evidence type="ECO:0000256" key="1">
    <source>
        <dbReference type="ARBA" id="ARBA00006525"/>
    </source>
</evidence>
<dbReference type="InterPro" id="IPR003488">
    <property type="entry name" value="DprA"/>
</dbReference>
<accession>A0A2H0W6V6</accession>
<dbReference type="Pfam" id="PF02481">
    <property type="entry name" value="DNA_processg_A"/>
    <property type="match status" value="1"/>
</dbReference>
<dbReference type="AlphaFoldDB" id="A0A2H0W6V6"/>
<dbReference type="EMBL" id="PEZW01000009">
    <property type="protein sequence ID" value="PIS07819.1"/>
    <property type="molecule type" value="Genomic_DNA"/>
</dbReference>
<dbReference type="GO" id="GO:0009294">
    <property type="term" value="P:DNA-mediated transformation"/>
    <property type="evidence" value="ECO:0007669"/>
    <property type="project" value="InterPro"/>
</dbReference>
<dbReference type="SUPFAM" id="SSF102405">
    <property type="entry name" value="MCP/YpsA-like"/>
    <property type="match status" value="1"/>
</dbReference>
<protein>
    <submittedName>
        <fullName evidence="4">DNA-protecting protein DprA</fullName>
    </submittedName>
</protein>
<sequence>MAKSIEGKYLLALAANPKIGSQTLKKITAAFADPAEIWQISGGEIRSKLGEKIALNVVEARKKFNPDEEISKLSKLDVGYITMYDKEYPPLLREIPDYPVILFVRGDPKVLNMPSIAVVGSRKYSTYGAKVATTLTGGCTSNGLVIVSGLALGIDAIAHRSALDNWGITVGVVGCGLDRIYPVSNYQLGEEIISSGGTIISEFPLGVPPMKQNFPMRNRIIAGLALGTLVIEAAESSGSLITAGLALEYNREVFAVPGNIDSQTSAGTNKLIKDGAIPVTEAGDILKVLNIEEKTNQTKSREILPETDEEKKIAEALANGEKSGDELVHLTKLNVISLNMTLTTMEMKGMIENIGGGRYKLK</sequence>
<dbReference type="InterPro" id="IPR057666">
    <property type="entry name" value="DrpA_SLOG"/>
</dbReference>
<dbReference type="Proteomes" id="UP000231382">
    <property type="component" value="Unassembled WGS sequence"/>
</dbReference>
<evidence type="ECO:0000259" key="3">
    <source>
        <dbReference type="Pfam" id="PF17782"/>
    </source>
</evidence>
<dbReference type="PANTHER" id="PTHR43022:SF1">
    <property type="entry name" value="PROTEIN SMF"/>
    <property type="match status" value="1"/>
</dbReference>
<dbReference type="Pfam" id="PF17782">
    <property type="entry name" value="WHD_DprA"/>
    <property type="match status" value="1"/>
</dbReference>
<organism evidence="4 5">
    <name type="scientific">Candidatus Berkelbacteria bacterium CG10_big_fil_rev_8_21_14_0_10_43_13</name>
    <dbReference type="NCBI Taxonomy" id="1974514"/>
    <lineage>
        <taxon>Bacteria</taxon>
        <taxon>Candidatus Berkelbacteria</taxon>
    </lineage>
</organism>
<feature type="domain" description="DprA winged helix" evidence="3">
    <location>
        <begin position="301"/>
        <end position="357"/>
    </location>
</feature>
<evidence type="ECO:0000313" key="4">
    <source>
        <dbReference type="EMBL" id="PIS07819.1"/>
    </source>
</evidence>
<dbReference type="InterPro" id="IPR041614">
    <property type="entry name" value="DprA_WH"/>
</dbReference>
<proteinExistence type="inferred from homology"/>
<dbReference type="NCBIfam" id="TIGR00732">
    <property type="entry name" value="dprA"/>
    <property type="match status" value="1"/>
</dbReference>
<comment type="similarity">
    <text evidence="1">Belongs to the DprA/Smf family.</text>
</comment>
<dbReference type="PANTHER" id="PTHR43022">
    <property type="entry name" value="PROTEIN SMF"/>
    <property type="match status" value="1"/>
</dbReference>
<evidence type="ECO:0000313" key="5">
    <source>
        <dbReference type="Proteomes" id="UP000231382"/>
    </source>
</evidence>
<evidence type="ECO:0000259" key="2">
    <source>
        <dbReference type="Pfam" id="PF02481"/>
    </source>
</evidence>